<accession>A0A507QM31</accession>
<protein>
    <recommendedName>
        <fullName evidence="8">Amino acid transporter transmembrane domain-containing protein</fullName>
    </recommendedName>
</protein>
<proteinExistence type="predicted"/>
<dbReference type="GO" id="GO:0016020">
    <property type="term" value="C:membrane"/>
    <property type="evidence" value="ECO:0007669"/>
    <property type="project" value="UniProtKB-SubCell"/>
</dbReference>
<dbReference type="Proteomes" id="UP000319663">
    <property type="component" value="Unassembled WGS sequence"/>
</dbReference>
<dbReference type="Pfam" id="PF01490">
    <property type="entry name" value="Aa_trans"/>
    <property type="match status" value="1"/>
</dbReference>
<comment type="caution">
    <text evidence="9">The sequence shown here is derived from an EMBL/GenBank/DDBJ whole genome shotgun (WGS) entry which is preliminary data.</text>
</comment>
<dbReference type="OrthoDB" id="40134at2759"/>
<dbReference type="EMBL" id="VIFY01000146">
    <property type="protein sequence ID" value="TQB69569.1"/>
    <property type="molecule type" value="Genomic_DNA"/>
</dbReference>
<evidence type="ECO:0000256" key="7">
    <source>
        <dbReference type="SAM" id="Phobius"/>
    </source>
</evidence>
<keyword evidence="10" id="KW-1185">Reference proteome</keyword>
<feature type="domain" description="Amino acid transporter transmembrane" evidence="8">
    <location>
        <begin position="127"/>
        <end position="497"/>
    </location>
</feature>
<evidence type="ECO:0000256" key="4">
    <source>
        <dbReference type="ARBA" id="ARBA00022989"/>
    </source>
</evidence>
<feature type="transmembrane region" description="Helical" evidence="7">
    <location>
        <begin position="232"/>
        <end position="251"/>
    </location>
</feature>
<keyword evidence="4 7" id="KW-1133">Transmembrane helix</keyword>
<evidence type="ECO:0000256" key="5">
    <source>
        <dbReference type="ARBA" id="ARBA00023136"/>
    </source>
</evidence>
<keyword evidence="2" id="KW-0813">Transport</keyword>
<evidence type="ECO:0000256" key="6">
    <source>
        <dbReference type="SAM" id="MobiDB-lite"/>
    </source>
</evidence>
<feature type="region of interest" description="Disordered" evidence="6">
    <location>
        <begin position="1"/>
        <end position="26"/>
    </location>
</feature>
<dbReference type="AlphaFoldDB" id="A0A507QM31"/>
<evidence type="ECO:0000313" key="10">
    <source>
        <dbReference type="Proteomes" id="UP000319663"/>
    </source>
</evidence>
<feature type="transmembrane region" description="Helical" evidence="7">
    <location>
        <begin position="200"/>
        <end position="220"/>
    </location>
</feature>
<reference evidence="9 10" key="1">
    <citation type="submission" date="2019-06" db="EMBL/GenBank/DDBJ databases">
        <title>Wine fermentation using esterase from Monascus purpureus.</title>
        <authorList>
            <person name="Geng C."/>
            <person name="Zhang Y."/>
        </authorList>
    </citation>
    <scope>NUCLEOTIDE SEQUENCE [LARGE SCALE GENOMIC DNA]</scope>
    <source>
        <strain evidence="9">HQ1</strain>
    </source>
</reference>
<dbReference type="PANTHER" id="PTHR48017">
    <property type="entry name" value="OS05G0424000 PROTEIN-RELATED"/>
    <property type="match status" value="1"/>
</dbReference>
<keyword evidence="3 7" id="KW-0812">Transmembrane</keyword>
<feature type="transmembrane region" description="Helical" evidence="7">
    <location>
        <begin position="123"/>
        <end position="144"/>
    </location>
</feature>
<evidence type="ECO:0000313" key="9">
    <source>
        <dbReference type="EMBL" id="TQB69569.1"/>
    </source>
</evidence>
<dbReference type="InterPro" id="IPR013057">
    <property type="entry name" value="AA_transpt_TM"/>
</dbReference>
<evidence type="ECO:0000256" key="2">
    <source>
        <dbReference type="ARBA" id="ARBA00022448"/>
    </source>
</evidence>
<keyword evidence="5 7" id="KW-0472">Membrane</keyword>
<feature type="transmembrane region" description="Helical" evidence="7">
    <location>
        <begin position="545"/>
        <end position="570"/>
    </location>
</feature>
<comment type="subcellular location">
    <subcellularLocation>
        <location evidence="1">Membrane</location>
    </subcellularLocation>
</comment>
<feature type="transmembrane region" description="Helical" evidence="7">
    <location>
        <begin position="151"/>
        <end position="169"/>
    </location>
</feature>
<feature type="transmembrane region" description="Helical" evidence="7">
    <location>
        <begin position="257"/>
        <end position="277"/>
    </location>
</feature>
<gene>
    <name evidence="9" type="ORF">MPDQ_001650</name>
</gene>
<feature type="transmembrane region" description="Helical" evidence="7">
    <location>
        <begin position="478"/>
        <end position="501"/>
    </location>
</feature>
<feature type="transmembrane region" description="Helical" evidence="7">
    <location>
        <begin position="449"/>
        <end position="472"/>
    </location>
</feature>
<sequence>MANPASLSLGWGDPRLHEKEHEKEDGQVNARISGAIPPHMRQQHDPSVSFEEYLYYAEKTREEELHQPKSAYEQSFLSVIFPSKTDKGAHGASPSANTNNGSVITEEEWTNASRALRTATRGAIFYLITTDILGPYSLPFAVAGMGWGPGIALYTVFAALAGYSGYLLWEAFMGLDSYHFPVRNFGDLGYRIFGPYMRHFFNFLQALQLIFNVGMIVMTCGQSMSQATKFKLCYVVCLVIWAIVGLVVGQVRTLQKFGWLANGAIFLNIICMCITMGGAATSPPNYQAAALSAGANINGGALIKPVNGVYPPVQTSGGLPDQGQFYGSVNAAMQAVFSYGGAMIFPELMAEMKRPRDFLTAMWAAQAFIYLWYMFYGLFMYGYQGQYVVNPSYLSISKYSVQTAGNVFSIVASIIAGSLYGNIGVKVVYNNIFVELFHAPPLTVMAGKLVWVAIVPIYWAIAFVIAASIPNFSGLEGVVASICILQFTYTFPPMLSIGYWVRRNALKAGEGFNPETGETMRLDGGIRRIIRGFFGRRWWMQTFNLFFFLGALALAGLGAYASIEVLILAFNSGSATSFTCHSPLDG</sequence>
<evidence type="ECO:0000259" key="8">
    <source>
        <dbReference type="Pfam" id="PF01490"/>
    </source>
</evidence>
<feature type="transmembrane region" description="Helical" evidence="7">
    <location>
        <begin position="403"/>
        <end position="429"/>
    </location>
</feature>
<organism evidence="9 10">
    <name type="scientific">Monascus purpureus</name>
    <name type="common">Red mold</name>
    <name type="synonym">Monascus anka</name>
    <dbReference type="NCBI Taxonomy" id="5098"/>
    <lineage>
        <taxon>Eukaryota</taxon>
        <taxon>Fungi</taxon>
        <taxon>Dikarya</taxon>
        <taxon>Ascomycota</taxon>
        <taxon>Pezizomycotina</taxon>
        <taxon>Eurotiomycetes</taxon>
        <taxon>Eurotiomycetidae</taxon>
        <taxon>Eurotiales</taxon>
        <taxon>Aspergillaceae</taxon>
        <taxon>Monascus</taxon>
    </lineage>
</organism>
<evidence type="ECO:0000256" key="3">
    <source>
        <dbReference type="ARBA" id="ARBA00022692"/>
    </source>
</evidence>
<evidence type="ECO:0000256" key="1">
    <source>
        <dbReference type="ARBA" id="ARBA00004370"/>
    </source>
</evidence>
<feature type="transmembrane region" description="Helical" evidence="7">
    <location>
        <begin position="358"/>
        <end position="383"/>
    </location>
</feature>
<name>A0A507QM31_MONPU</name>
<feature type="compositionally biased region" description="Basic and acidic residues" evidence="6">
    <location>
        <begin position="14"/>
        <end position="26"/>
    </location>
</feature>
<dbReference type="STRING" id="5098.A0A507QM31"/>